<dbReference type="PANTHER" id="PTHR34825">
    <property type="entry name" value="CONSERVED PROTEIN, WITH A WEAK D-GALACTARATE DEHYDRATASE/ALTRONATE HYDROLASE DOMAIN"/>
    <property type="match status" value="1"/>
</dbReference>
<evidence type="ECO:0000259" key="1">
    <source>
        <dbReference type="Pfam" id="PF09820"/>
    </source>
</evidence>
<dbReference type="InterPro" id="IPR012547">
    <property type="entry name" value="PDDEXK_9"/>
</dbReference>
<dbReference type="Gene3D" id="3.40.50.300">
    <property type="entry name" value="P-loop containing nucleotide triphosphate hydrolases"/>
    <property type="match status" value="1"/>
</dbReference>
<name>A0A2U3L5T1_9FIRM</name>
<gene>
    <name evidence="2" type="ORF">SBF1_3820005</name>
</gene>
<dbReference type="OrthoDB" id="1050390at2"/>
<evidence type="ECO:0000313" key="2">
    <source>
        <dbReference type="EMBL" id="SPF47276.1"/>
    </source>
</evidence>
<dbReference type="InterPro" id="IPR018631">
    <property type="entry name" value="AAA-ATPase-like_dom"/>
</dbReference>
<proteinExistence type="predicted"/>
<dbReference type="Pfam" id="PF08011">
    <property type="entry name" value="PDDEXK_9"/>
    <property type="match status" value="1"/>
</dbReference>
<dbReference type="AlphaFoldDB" id="A0A2U3L5T1"/>
<dbReference type="PANTHER" id="PTHR34825:SF1">
    <property type="entry name" value="AAA-ATPASE-LIKE DOMAIN-CONTAINING PROTEIN"/>
    <property type="match status" value="1"/>
</dbReference>
<dbReference type="Proteomes" id="UP000238916">
    <property type="component" value="Unassembled WGS sequence"/>
</dbReference>
<dbReference type="InterPro" id="IPR027417">
    <property type="entry name" value="P-loop_NTPase"/>
</dbReference>
<dbReference type="SUPFAM" id="SSF52540">
    <property type="entry name" value="P-loop containing nucleoside triphosphate hydrolases"/>
    <property type="match status" value="1"/>
</dbReference>
<reference evidence="3" key="1">
    <citation type="submission" date="2018-02" db="EMBL/GenBank/DDBJ databases">
        <authorList>
            <person name="Hausmann B."/>
        </authorList>
    </citation>
    <scope>NUCLEOTIDE SEQUENCE [LARGE SCALE GENOMIC DNA]</scope>
    <source>
        <strain evidence="3">Peat soil MAG SbF1</strain>
    </source>
</reference>
<accession>A0A2U3L5T1</accession>
<dbReference type="Pfam" id="PF09820">
    <property type="entry name" value="AAA-ATPase_like"/>
    <property type="match status" value="1"/>
</dbReference>
<dbReference type="EMBL" id="OMOF01000315">
    <property type="protein sequence ID" value="SPF47276.1"/>
    <property type="molecule type" value="Genomic_DNA"/>
</dbReference>
<feature type="domain" description="AAA-ATPase-like" evidence="1">
    <location>
        <begin position="7"/>
        <end position="230"/>
    </location>
</feature>
<organism evidence="2 3">
    <name type="scientific">Candidatus Desulfosporosinus infrequens</name>
    <dbReference type="NCBI Taxonomy" id="2043169"/>
    <lineage>
        <taxon>Bacteria</taxon>
        <taxon>Bacillati</taxon>
        <taxon>Bacillota</taxon>
        <taxon>Clostridia</taxon>
        <taxon>Eubacteriales</taxon>
        <taxon>Desulfitobacteriaceae</taxon>
        <taxon>Desulfosporosinus</taxon>
    </lineage>
</organism>
<evidence type="ECO:0000313" key="3">
    <source>
        <dbReference type="Proteomes" id="UP000238916"/>
    </source>
</evidence>
<sequence length="559" mass="65267">MKKRIAIGVSNFRKVLTEGYFYVDKSLFIKDIIEDGSEIILLPRPRRFGKTLNMSMLRYFFEKSAQDNRALFEDLAISQDLDCMARQGQYPVIYLSFKELKNDNWEDCLNSFKFMIWQEYERHSYLSDNDLLNEENRAYYKAISNRSASLIDYQMALNKLSKYLYEYHKQKVIILIDEYDVPIQQAYLKQYYDPLVSFVRNFMTAALKDNDYLEKAVLTGVMRVARESLFSGLNNLSVYTILNKSYSKYFGFLETEVEELLNYYGIESQLEEVRSWYNGYIFGNTVVYNPWSVLQYTRNWKEGLQPYWVNTSDNEIVHRLISRGGPILKMELEDLLQGTALVKTINQNISMGEVEKNDQNVWSFLLFSGYLKSIGQDIIDGELVCSLAIPNREVQTIYRDIVKSWFNDSVHADFLKTMLKSLIRGQIEVFASHFREYVQSSFRYFDTGGKVPEKIYHAFVLGLLVGLRPNYEIKSNREGGYGRYDVMVIPLDISQAGIIIEFKSVEQDAVKDLEQIAQLALEQIEAKGYQQELFDRGIYKIIKLGIVFRGKEVLVKARD</sequence>
<protein>
    <recommendedName>
        <fullName evidence="1">AAA-ATPase-like domain-containing protein</fullName>
    </recommendedName>
</protein>